<dbReference type="AlphaFoldDB" id="A0A1V6PR57"/>
<feature type="region of interest" description="Disordered" evidence="1">
    <location>
        <begin position="65"/>
        <end position="108"/>
    </location>
</feature>
<comment type="caution">
    <text evidence="3">The sequence shown here is derived from an EMBL/GenBank/DDBJ whole genome shotgun (WGS) entry which is preliminary data.</text>
</comment>
<organism evidence="3 4">
    <name type="scientific">Penicillium antarcticum</name>
    <dbReference type="NCBI Taxonomy" id="416450"/>
    <lineage>
        <taxon>Eukaryota</taxon>
        <taxon>Fungi</taxon>
        <taxon>Dikarya</taxon>
        <taxon>Ascomycota</taxon>
        <taxon>Pezizomycotina</taxon>
        <taxon>Eurotiomycetes</taxon>
        <taxon>Eurotiomycetidae</taxon>
        <taxon>Eurotiales</taxon>
        <taxon>Aspergillaceae</taxon>
        <taxon>Penicillium</taxon>
    </lineage>
</organism>
<feature type="transmembrane region" description="Helical" evidence="2">
    <location>
        <begin position="20"/>
        <end position="39"/>
    </location>
</feature>
<keyword evidence="2" id="KW-0472">Membrane</keyword>
<accession>A0A1V6PR57</accession>
<keyword evidence="2" id="KW-0812">Transmembrane</keyword>
<dbReference type="Proteomes" id="UP000191672">
    <property type="component" value="Unassembled WGS sequence"/>
</dbReference>
<evidence type="ECO:0000256" key="1">
    <source>
        <dbReference type="SAM" id="MobiDB-lite"/>
    </source>
</evidence>
<dbReference type="EMBL" id="MDYN01000066">
    <property type="protein sequence ID" value="OQD79026.1"/>
    <property type="molecule type" value="Genomic_DNA"/>
</dbReference>
<name>A0A1V6PR57_9EURO</name>
<keyword evidence="2" id="KW-1133">Transmembrane helix</keyword>
<evidence type="ECO:0000256" key="2">
    <source>
        <dbReference type="SAM" id="Phobius"/>
    </source>
</evidence>
<evidence type="ECO:0000313" key="3">
    <source>
        <dbReference type="EMBL" id="OQD79026.1"/>
    </source>
</evidence>
<protein>
    <submittedName>
        <fullName evidence="3">Uncharacterized protein</fullName>
    </submittedName>
</protein>
<evidence type="ECO:0000313" key="4">
    <source>
        <dbReference type="Proteomes" id="UP000191672"/>
    </source>
</evidence>
<proteinExistence type="predicted"/>
<reference evidence="4" key="1">
    <citation type="journal article" date="2017" name="Nat. Microbiol.">
        <title>Global analysis of biosynthetic gene clusters reveals vast potential of secondary metabolite production in Penicillium species.</title>
        <authorList>
            <person name="Nielsen J.C."/>
            <person name="Grijseels S."/>
            <person name="Prigent S."/>
            <person name="Ji B."/>
            <person name="Dainat J."/>
            <person name="Nielsen K.F."/>
            <person name="Frisvad J.C."/>
            <person name="Workman M."/>
            <person name="Nielsen J."/>
        </authorList>
    </citation>
    <scope>NUCLEOTIDE SEQUENCE [LARGE SCALE GENOMIC DNA]</scope>
    <source>
        <strain evidence="4">IBT 31811</strain>
    </source>
</reference>
<keyword evidence="4" id="KW-1185">Reference proteome</keyword>
<feature type="compositionally biased region" description="Basic and acidic residues" evidence="1">
    <location>
        <begin position="84"/>
        <end position="97"/>
    </location>
</feature>
<gene>
    <name evidence="3" type="ORF">PENANT_c066G01378</name>
</gene>
<sequence>MNQALTENSAFRLRLDLAGLSSMALWLASVLGLVILAHGPMTEYFTARILIRIPLATTFAHIHEEKSPRKASLQAEEIPTVPQEETKVPEDKARDIEPVSDECDADSGQFVGELSASLKGSVLHP</sequence>